<dbReference type="Gene3D" id="3.30.1330.60">
    <property type="entry name" value="OmpA-like domain"/>
    <property type="match status" value="1"/>
</dbReference>
<dbReference type="EMBL" id="WFLM01000004">
    <property type="protein sequence ID" value="KAB8037830.1"/>
    <property type="molecule type" value="Genomic_DNA"/>
</dbReference>
<name>A0A6N6VQZ4_9BACT</name>
<feature type="region of interest" description="Disordered" evidence="1">
    <location>
        <begin position="133"/>
        <end position="153"/>
    </location>
</feature>
<dbReference type="InterPro" id="IPR036737">
    <property type="entry name" value="OmpA-like_sf"/>
</dbReference>
<dbReference type="Proteomes" id="UP000437748">
    <property type="component" value="Unassembled WGS sequence"/>
</dbReference>
<evidence type="ECO:0000256" key="1">
    <source>
        <dbReference type="SAM" id="MobiDB-lite"/>
    </source>
</evidence>
<proteinExistence type="predicted"/>
<dbReference type="OrthoDB" id="1149075at2"/>
<organism evidence="2 3">
    <name type="scientific">Silvanigrella paludirubra</name>
    <dbReference type="NCBI Taxonomy" id="2499159"/>
    <lineage>
        <taxon>Bacteria</taxon>
        <taxon>Pseudomonadati</taxon>
        <taxon>Bdellovibrionota</taxon>
        <taxon>Oligoflexia</taxon>
        <taxon>Silvanigrellales</taxon>
        <taxon>Silvanigrellaceae</taxon>
        <taxon>Silvanigrella</taxon>
    </lineage>
</organism>
<sequence>MKNIYLAIGCSIYFSSPTFALDNNSITCKVLFDFNKTTFDEKKLKDCLEQSTNKKDVKNIEIIASASKGGSNLYNKKLTDKRSKALNQFISKEIPNVKIASSSLGVNEEYGRSGIVHLTAVSQNVTETPKVVETPKEEKPVEKSVEKPVENNSKEELSVKEEVNLNYNDNKFYTNFSLRVGRDYYTYDVHAPYLATGAEVGVQYQQNNWVRYELAAQGNVLTNVTGDPVLNLYTYYAAPGVYLTNSGFLIGVRGLAGAVTNENGQTGRDLGGEIRAGYEYKAFSLILDAGRTESSVRFGMNIGFKI</sequence>
<reference evidence="2 3" key="1">
    <citation type="submission" date="2019-10" db="EMBL/GenBank/DDBJ databases">
        <title>New species of Slilvanegrellaceae.</title>
        <authorList>
            <person name="Pitt A."/>
            <person name="Hahn M.W."/>
        </authorList>
    </citation>
    <scope>NUCLEOTIDE SEQUENCE [LARGE SCALE GENOMIC DNA]</scope>
    <source>
        <strain evidence="2 3">SP-Ram-0.45-NSY-1</strain>
    </source>
</reference>
<evidence type="ECO:0000313" key="2">
    <source>
        <dbReference type="EMBL" id="KAB8037830.1"/>
    </source>
</evidence>
<dbReference type="AlphaFoldDB" id="A0A6N6VQZ4"/>
<gene>
    <name evidence="2" type="ORF">GCL60_11690</name>
</gene>
<comment type="caution">
    <text evidence="2">The sequence shown here is derived from an EMBL/GenBank/DDBJ whole genome shotgun (WGS) entry which is preliminary data.</text>
</comment>
<evidence type="ECO:0008006" key="4">
    <source>
        <dbReference type="Google" id="ProtNLM"/>
    </source>
</evidence>
<keyword evidence="3" id="KW-1185">Reference proteome</keyword>
<protein>
    <recommendedName>
        <fullName evidence="4">OmpA family protein</fullName>
    </recommendedName>
</protein>
<evidence type="ECO:0000313" key="3">
    <source>
        <dbReference type="Proteomes" id="UP000437748"/>
    </source>
</evidence>
<dbReference type="RefSeq" id="WP_153420907.1">
    <property type="nucleotide sequence ID" value="NZ_WFLM01000004.1"/>
</dbReference>
<accession>A0A6N6VQZ4</accession>